<name>A0A166N7D7_EXIGL</name>
<reference evidence="5 6" key="1">
    <citation type="journal article" date="2016" name="Mol. Biol. Evol.">
        <title>Comparative Genomics of Early-Diverging Mushroom-Forming Fungi Provides Insights into the Origins of Lignocellulose Decay Capabilities.</title>
        <authorList>
            <person name="Nagy L.G."/>
            <person name="Riley R."/>
            <person name="Tritt A."/>
            <person name="Adam C."/>
            <person name="Daum C."/>
            <person name="Floudas D."/>
            <person name="Sun H."/>
            <person name="Yadav J.S."/>
            <person name="Pangilinan J."/>
            <person name="Larsson K.H."/>
            <person name="Matsuura K."/>
            <person name="Barry K."/>
            <person name="Labutti K."/>
            <person name="Kuo R."/>
            <person name="Ohm R.A."/>
            <person name="Bhattacharya S.S."/>
            <person name="Shirouzu T."/>
            <person name="Yoshinaga Y."/>
            <person name="Martin F.M."/>
            <person name="Grigoriev I.V."/>
            <person name="Hibbett D.S."/>
        </authorList>
    </citation>
    <scope>NUCLEOTIDE SEQUENCE [LARGE SCALE GENOMIC DNA]</scope>
    <source>
        <strain evidence="5 6">HHB12029</strain>
    </source>
</reference>
<dbReference type="PANTHER" id="PTHR44196:SF1">
    <property type="entry name" value="DEHYDROGENASE_REDUCTASE SDR FAMILY MEMBER 7B"/>
    <property type="match status" value="1"/>
</dbReference>
<comment type="similarity">
    <text evidence="1">Belongs to the short-chain dehydrogenases/reductases (SDR) family.</text>
</comment>
<dbReference type="InParanoid" id="A0A166N7D7"/>
<dbReference type="PRINTS" id="PR00081">
    <property type="entry name" value="GDHRDH"/>
</dbReference>
<accession>A0A166N7D7</accession>
<proteinExistence type="inferred from homology"/>
<dbReference type="Proteomes" id="UP000077266">
    <property type="component" value="Unassembled WGS sequence"/>
</dbReference>
<dbReference type="InterPro" id="IPR002347">
    <property type="entry name" value="SDR_fam"/>
</dbReference>
<dbReference type="AlphaFoldDB" id="A0A166N7D7"/>
<evidence type="ECO:0000256" key="3">
    <source>
        <dbReference type="ARBA" id="ARBA00023002"/>
    </source>
</evidence>
<sequence>MDSWKGISESLPLEVHHDVYSTIDPTALCASQSFTGKGVFITGASRGIGRATAIVFAKAGASVAIAARSSHLLDETREEILKQVPTANVEKYTVDVRQTKSVQEAVDKAAKTFGRLNVVIANAGFVTPFAGTMDEDDPSSWWNTHEVNVFGTYNTLRASAKYLRETNGHFIAVTSIAAQWRIPGGSAYGVSKHAINRLIEFIAQGTYRENPTIKAFSLDPGATRTHMYDECRVEALGIPPLDSLELSAATMLYLANGGADWLSGRYVSAQWDLGQVEREWKEKITEKDLLVNKLNVIS</sequence>
<evidence type="ECO:0000256" key="1">
    <source>
        <dbReference type="ARBA" id="ARBA00006484"/>
    </source>
</evidence>
<keyword evidence="6" id="KW-1185">Reference proteome</keyword>
<dbReference type="GO" id="GO:0016020">
    <property type="term" value="C:membrane"/>
    <property type="evidence" value="ECO:0007669"/>
    <property type="project" value="TreeGrafter"/>
</dbReference>
<dbReference type="CDD" id="cd05233">
    <property type="entry name" value="SDR_c"/>
    <property type="match status" value="1"/>
</dbReference>
<comment type="function">
    <text evidence="4">Putative oxidoreductase.</text>
</comment>
<dbReference type="OrthoDB" id="1933717at2759"/>
<dbReference type="PANTHER" id="PTHR44196">
    <property type="entry name" value="DEHYDROGENASE/REDUCTASE SDR FAMILY MEMBER 7B"/>
    <property type="match status" value="1"/>
</dbReference>
<keyword evidence="2" id="KW-0521">NADP</keyword>
<evidence type="ECO:0000313" key="6">
    <source>
        <dbReference type="Proteomes" id="UP000077266"/>
    </source>
</evidence>
<dbReference type="EMBL" id="KV426747">
    <property type="protein sequence ID" value="KZV78835.1"/>
    <property type="molecule type" value="Genomic_DNA"/>
</dbReference>
<dbReference type="PROSITE" id="PS00061">
    <property type="entry name" value="ADH_SHORT"/>
    <property type="match status" value="1"/>
</dbReference>
<dbReference type="SUPFAM" id="SSF51735">
    <property type="entry name" value="NAD(P)-binding Rossmann-fold domains"/>
    <property type="match status" value="1"/>
</dbReference>
<dbReference type="Pfam" id="PF00106">
    <property type="entry name" value="adh_short"/>
    <property type="match status" value="1"/>
</dbReference>
<dbReference type="InterPro" id="IPR020904">
    <property type="entry name" value="Sc_DH/Rdtase_CS"/>
</dbReference>
<protein>
    <submittedName>
        <fullName evidence="5">NAD(P)-binding protein</fullName>
    </submittedName>
</protein>
<keyword evidence="3" id="KW-0560">Oxidoreductase</keyword>
<organism evidence="5 6">
    <name type="scientific">Exidia glandulosa HHB12029</name>
    <dbReference type="NCBI Taxonomy" id="1314781"/>
    <lineage>
        <taxon>Eukaryota</taxon>
        <taxon>Fungi</taxon>
        <taxon>Dikarya</taxon>
        <taxon>Basidiomycota</taxon>
        <taxon>Agaricomycotina</taxon>
        <taxon>Agaricomycetes</taxon>
        <taxon>Auriculariales</taxon>
        <taxon>Exidiaceae</taxon>
        <taxon>Exidia</taxon>
    </lineage>
</organism>
<evidence type="ECO:0000313" key="5">
    <source>
        <dbReference type="EMBL" id="KZV78835.1"/>
    </source>
</evidence>
<evidence type="ECO:0000256" key="4">
    <source>
        <dbReference type="ARBA" id="ARBA00037096"/>
    </source>
</evidence>
<evidence type="ECO:0000256" key="2">
    <source>
        <dbReference type="ARBA" id="ARBA00022857"/>
    </source>
</evidence>
<dbReference type="Gene3D" id="3.40.50.720">
    <property type="entry name" value="NAD(P)-binding Rossmann-like Domain"/>
    <property type="match status" value="1"/>
</dbReference>
<dbReference type="GO" id="GO:0016491">
    <property type="term" value="F:oxidoreductase activity"/>
    <property type="evidence" value="ECO:0007669"/>
    <property type="project" value="UniProtKB-KW"/>
</dbReference>
<gene>
    <name evidence="5" type="ORF">EXIGLDRAFT_822489</name>
</gene>
<dbReference type="STRING" id="1314781.A0A166N7D7"/>
<dbReference type="InterPro" id="IPR036291">
    <property type="entry name" value="NAD(P)-bd_dom_sf"/>
</dbReference>